<accession>X0RY89</accession>
<gene>
    <name evidence="1" type="ORF">S01H1_13176</name>
</gene>
<comment type="caution">
    <text evidence="1">The sequence shown here is derived from an EMBL/GenBank/DDBJ whole genome shotgun (WGS) entry which is preliminary data.</text>
</comment>
<name>X0RY89_9ZZZZ</name>
<organism evidence="1">
    <name type="scientific">marine sediment metagenome</name>
    <dbReference type="NCBI Taxonomy" id="412755"/>
    <lineage>
        <taxon>unclassified sequences</taxon>
        <taxon>metagenomes</taxon>
        <taxon>ecological metagenomes</taxon>
    </lineage>
</organism>
<dbReference type="EMBL" id="BARS01006793">
    <property type="protein sequence ID" value="GAF73789.1"/>
    <property type="molecule type" value="Genomic_DNA"/>
</dbReference>
<dbReference type="AlphaFoldDB" id="X0RY89"/>
<reference evidence="1" key="1">
    <citation type="journal article" date="2014" name="Front. Microbiol.">
        <title>High frequency of phylogenetically diverse reductive dehalogenase-homologous genes in deep subseafloor sedimentary metagenomes.</title>
        <authorList>
            <person name="Kawai M."/>
            <person name="Futagami T."/>
            <person name="Toyoda A."/>
            <person name="Takaki Y."/>
            <person name="Nishi S."/>
            <person name="Hori S."/>
            <person name="Arai W."/>
            <person name="Tsubouchi T."/>
            <person name="Morono Y."/>
            <person name="Uchiyama I."/>
            <person name="Ito T."/>
            <person name="Fujiyama A."/>
            <person name="Inagaki F."/>
            <person name="Takami H."/>
        </authorList>
    </citation>
    <scope>NUCLEOTIDE SEQUENCE</scope>
    <source>
        <strain evidence="1">Expedition CK06-06</strain>
    </source>
</reference>
<feature type="non-terminal residue" evidence="1">
    <location>
        <position position="73"/>
    </location>
</feature>
<proteinExistence type="predicted"/>
<protein>
    <submittedName>
        <fullName evidence="1">Uncharacterized protein</fullName>
    </submittedName>
</protein>
<sequence>MLSYDRLLSVVRKKVTRALIANFLKRFKGIAADDRVIFVDRESWKATLTWLGITPRQATEVVMALKVSDYFKG</sequence>
<evidence type="ECO:0000313" key="1">
    <source>
        <dbReference type="EMBL" id="GAF73789.1"/>
    </source>
</evidence>